<dbReference type="EMBL" id="FNTX01000002">
    <property type="protein sequence ID" value="SEE93097.1"/>
    <property type="molecule type" value="Genomic_DNA"/>
</dbReference>
<gene>
    <name evidence="1" type="ORF">SAMN04488554_3662</name>
</gene>
<protein>
    <submittedName>
        <fullName evidence="1">Molybdopterin synthase subunit MoaE</fullName>
    </submittedName>
</protein>
<dbReference type="CDD" id="cd00756">
    <property type="entry name" value="MoaE"/>
    <property type="match status" value="1"/>
</dbReference>
<dbReference type="PANTHER" id="PTHR23404">
    <property type="entry name" value="MOLYBDOPTERIN SYNTHASE RELATED"/>
    <property type="match status" value="1"/>
</dbReference>
<dbReference type="AlphaFoldDB" id="A0A1H5MWI6"/>
<organism evidence="1 2">
    <name type="scientific">Ruania alba</name>
    <dbReference type="NCBI Taxonomy" id="648782"/>
    <lineage>
        <taxon>Bacteria</taxon>
        <taxon>Bacillati</taxon>
        <taxon>Actinomycetota</taxon>
        <taxon>Actinomycetes</taxon>
        <taxon>Micrococcales</taxon>
        <taxon>Ruaniaceae</taxon>
        <taxon>Ruania</taxon>
    </lineage>
</organism>
<dbReference type="OrthoDB" id="9794429at2"/>
<dbReference type="Pfam" id="PF02391">
    <property type="entry name" value="MoaE"/>
    <property type="match status" value="1"/>
</dbReference>
<accession>A0A1H5MWI6</accession>
<dbReference type="Gene3D" id="3.90.1170.40">
    <property type="entry name" value="Molybdopterin biosynthesis MoaE subunit"/>
    <property type="match status" value="1"/>
</dbReference>
<dbReference type="InterPro" id="IPR036563">
    <property type="entry name" value="MoaE_sf"/>
</dbReference>
<sequence>MAIARISPTVLDIAAHQDAVTGPQDGALASFVGTVRDHSPDAAGQVQRLEYVAHPAAEEVLEQLAAQVSARHDGVTIAVSHRTGDLDVGEVAIVACAASAHRAAAFDACQDVVETVKAELPMWKKQVLVDGSHTWVGAL</sequence>
<dbReference type="STRING" id="648782.SAMN04488554_3662"/>
<evidence type="ECO:0000313" key="2">
    <source>
        <dbReference type="Proteomes" id="UP000199220"/>
    </source>
</evidence>
<name>A0A1H5MWI6_9MICO</name>
<dbReference type="SUPFAM" id="SSF54690">
    <property type="entry name" value="Molybdopterin synthase subunit MoaE"/>
    <property type="match status" value="1"/>
</dbReference>
<dbReference type="RefSeq" id="WP_089774439.1">
    <property type="nucleotide sequence ID" value="NZ_FNTX01000002.1"/>
</dbReference>
<reference evidence="2" key="1">
    <citation type="submission" date="2016-10" db="EMBL/GenBank/DDBJ databases">
        <authorList>
            <person name="Varghese N."/>
            <person name="Submissions S."/>
        </authorList>
    </citation>
    <scope>NUCLEOTIDE SEQUENCE [LARGE SCALE GENOMIC DNA]</scope>
    <source>
        <strain evidence="2">DSM 21368</strain>
    </source>
</reference>
<dbReference type="GO" id="GO:0006777">
    <property type="term" value="P:Mo-molybdopterin cofactor biosynthetic process"/>
    <property type="evidence" value="ECO:0007669"/>
    <property type="project" value="InterPro"/>
</dbReference>
<proteinExistence type="predicted"/>
<dbReference type="Proteomes" id="UP000199220">
    <property type="component" value="Unassembled WGS sequence"/>
</dbReference>
<evidence type="ECO:0000313" key="1">
    <source>
        <dbReference type="EMBL" id="SEE93097.1"/>
    </source>
</evidence>
<keyword evidence="2" id="KW-1185">Reference proteome</keyword>
<dbReference type="InterPro" id="IPR003448">
    <property type="entry name" value="Mopterin_biosynth_MoaE"/>
</dbReference>